<protein>
    <submittedName>
        <fullName evidence="1">Uncharacterized protein</fullName>
    </submittedName>
</protein>
<organism evidence="1 2">
    <name type="scientific">Bifidobacterium cuniculi</name>
    <dbReference type="NCBI Taxonomy" id="1688"/>
    <lineage>
        <taxon>Bacteria</taxon>
        <taxon>Bacillati</taxon>
        <taxon>Actinomycetota</taxon>
        <taxon>Actinomycetes</taxon>
        <taxon>Bifidobacteriales</taxon>
        <taxon>Bifidobacteriaceae</taxon>
        <taxon>Bifidobacterium</taxon>
    </lineage>
</organism>
<keyword evidence="2" id="KW-1185">Reference proteome</keyword>
<dbReference type="AlphaFoldDB" id="A0A087AW49"/>
<gene>
    <name evidence="1" type="ORF">BCUN_0832</name>
</gene>
<comment type="caution">
    <text evidence="1">The sequence shown here is derived from an EMBL/GenBank/DDBJ whole genome shotgun (WGS) entry which is preliminary data.</text>
</comment>
<reference evidence="1 2" key="1">
    <citation type="submission" date="2014-03" db="EMBL/GenBank/DDBJ databases">
        <title>Genomics of Bifidobacteria.</title>
        <authorList>
            <person name="Ventura M."/>
            <person name="Milani C."/>
            <person name="Lugli G.A."/>
        </authorList>
    </citation>
    <scope>NUCLEOTIDE SEQUENCE [LARGE SCALE GENOMIC DNA]</scope>
    <source>
        <strain evidence="1 2">LMG 10738</strain>
    </source>
</reference>
<dbReference type="STRING" id="1688.BCUN_0832"/>
<evidence type="ECO:0000313" key="2">
    <source>
        <dbReference type="Proteomes" id="UP000029067"/>
    </source>
</evidence>
<accession>A0A087AW49</accession>
<dbReference type="EMBL" id="JGYV01000010">
    <property type="protein sequence ID" value="KFI62999.1"/>
    <property type="molecule type" value="Genomic_DNA"/>
</dbReference>
<dbReference type="Proteomes" id="UP000029067">
    <property type="component" value="Unassembled WGS sequence"/>
</dbReference>
<dbReference type="RefSeq" id="WP_033515659.1">
    <property type="nucleotide sequence ID" value="NZ_JGYV01000010.1"/>
</dbReference>
<sequence length="63" mass="6950">MNTPRTTDWQLAGWRILPALLSIPGFTDATPWPVTVCCMAIFTLATTEAGITLLSGNEERNER</sequence>
<proteinExistence type="predicted"/>
<evidence type="ECO:0000313" key="1">
    <source>
        <dbReference type="EMBL" id="KFI62999.1"/>
    </source>
</evidence>
<name>A0A087AW49_9BIFI</name>